<evidence type="ECO:0000313" key="2">
    <source>
        <dbReference type="Proteomes" id="UP000244754"/>
    </source>
</evidence>
<protein>
    <submittedName>
        <fullName evidence="1">Uncharacterized protein</fullName>
    </submittedName>
</protein>
<dbReference type="KEGG" id="clia:C3E79_10230"/>
<dbReference type="Proteomes" id="UP000244754">
    <property type="component" value="Chromosome"/>
</dbReference>
<dbReference type="AlphaFoldDB" id="A0A2S0WGF7"/>
<dbReference type="RefSeq" id="WP_108404812.1">
    <property type="nucleotide sequence ID" value="NZ_CP026948.1"/>
</dbReference>
<dbReference type="EMBL" id="CP026948">
    <property type="protein sequence ID" value="AWB84804.1"/>
    <property type="molecule type" value="Genomic_DNA"/>
</dbReference>
<accession>A0A2S0WGF7</accession>
<keyword evidence="2" id="KW-1185">Reference proteome</keyword>
<reference evidence="2" key="1">
    <citation type="submission" date="2018-01" db="EMBL/GenBank/DDBJ databases">
        <authorList>
            <person name="Li J."/>
        </authorList>
    </citation>
    <scope>NUCLEOTIDE SEQUENCE [LARGE SCALE GENOMIC DNA]</scope>
    <source>
        <strain evidence="2">2184</strain>
    </source>
</reference>
<name>A0A2S0WGF7_9CORY</name>
<proteinExistence type="predicted"/>
<organism evidence="1 2">
    <name type="scientific">Corynebacterium liangguodongii</name>
    <dbReference type="NCBI Taxonomy" id="2079535"/>
    <lineage>
        <taxon>Bacteria</taxon>
        <taxon>Bacillati</taxon>
        <taxon>Actinomycetota</taxon>
        <taxon>Actinomycetes</taxon>
        <taxon>Mycobacteriales</taxon>
        <taxon>Corynebacteriaceae</taxon>
        <taxon>Corynebacterium</taxon>
    </lineage>
</organism>
<sequence length="127" mass="14371">MSIHDDLRKYIGDLLAGEIYCYGQDAPLTRDQRESLAYDLTRILKENLDARTQDRTIEVTLPEPDRTVAGYEAYWEHRMIDPEDYVYAIKGGHVLMSLKQGGVIPPGQARHLAYALLAAANHAEVQE</sequence>
<gene>
    <name evidence="1" type="ORF">C3E79_10230</name>
</gene>
<evidence type="ECO:0000313" key="1">
    <source>
        <dbReference type="EMBL" id="AWB84804.1"/>
    </source>
</evidence>